<keyword evidence="2" id="KW-0238">DNA-binding</keyword>
<dbReference type="AlphaFoldDB" id="A0A356LCS0"/>
<dbReference type="GO" id="GO:0003677">
    <property type="term" value="F:DNA binding"/>
    <property type="evidence" value="ECO:0007669"/>
    <property type="project" value="UniProtKB-KW"/>
</dbReference>
<comment type="caution">
    <text evidence="6">The sequence shown here is derived from an EMBL/GenBank/DDBJ whole genome shotgun (WGS) entry which is preliminary data.</text>
</comment>
<keyword evidence="1" id="KW-0805">Transcription regulation</keyword>
<organism evidence="6 7">
    <name type="scientific">Advenella kashmirensis</name>
    <dbReference type="NCBI Taxonomy" id="310575"/>
    <lineage>
        <taxon>Bacteria</taxon>
        <taxon>Pseudomonadati</taxon>
        <taxon>Pseudomonadota</taxon>
        <taxon>Betaproteobacteria</taxon>
        <taxon>Burkholderiales</taxon>
        <taxon>Alcaligenaceae</taxon>
    </lineage>
</organism>
<dbReference type="GO" id="GO:0003700">
    <property type="term" value="F:DNA-binding transcription factor activity"/>
    <property type="evidence" value="ECO:0007669"/>
    <property type="project" value="TreeGrafter"/>
</dbReference>
<evidence type="ECO:0000259" key="4">
    <source>
        <dbReference type="PROSITE" id="PS51077"/>
    </source>
</evidence>
<dbReference type="Proteomes" id="UP000264036">
    <property type="component" value="Unassembled WGS sequence"/>
</dbReference>
<dbReference type="EMBL" id="DOEK01000004">
    <property type="protein sequence ID" value="HBP28351.1"/>
    <property type="molecule type" value="Genomic_DNA"/>
</dbReference>
<dbReference type="Gene3D" id="3.30.450.40">
    <property type="match status" value="1"/>
</dbReference>
<dbReference type="Gene3D" id="1.10.10.10">
    <property type="entry name" value="Winged helix-like DNA-binding domain superfamily/Winged helix DNA-binding domain"/>
    <property type="match status" value="1"/>
</dbReference>
<name>A0A356LCS0_9BURK</name>
<reference evidence="6 7" key="1">
    <citation type="journal article" date="2018" name="Nat. Biotechnol.">
        <title>A standardized bacterial taxonomy based on genome phylogeny substantially revises the tree of life.</title>
        <authorList>
            <person name="Parks D.H."/>
            <person name="Chuvochina M."/>
            <person name="Waite D.W."/>
            <person name="Rinke C."/>
            <person name="Skarshewski A."/>
            <person name="Chaumeil P.A."/>
            <person name="Hugenholtz P."/>
        </authorList>
    </citation>
    <scope>NUCLEOTIDE SEQUENCE [LARGE SCALE GENOMIC DNA]</scope>
    <source>
        <strain evidence="6">UBA10707</strain>
    </source>
</reference>
<dbReference type="SMART" id="SM00346">
    <property type="entry name" value="HTH_ICLR"/>
    <property type="match status" value="1"/>
</dbReference>
<feature type="domain" description="IclR-ED" evidence="5">
    <location>
        <begin position="81"/>
        <end position="265"/>
    </location>
</feature>
<dbReference type="PANTHER" id="PTHR30136:SF24">
    <property type="entry name" value="HTH-TYPE TRANSCRIPTIONAL REPRESSOR ALLR"/>
    <property type="match status" value="1"/>
</dbReference>
<evidence type="ECO:0000256" key="3">
    <source>
        <dbReference type="ARBA" id="ARBA00023163"/>
    </source>
</evidence>
<evidence type="ECO:0000313" key="7">
    <source>
        <dbReference type="Proteomes" id="UP000264036"/>
    </source>
</evidence>
<dbReference type="PANTHER" id="PTHR30136">
    <property type="entry name" value="HELIX-TURN-HELIX TRANSCRIPTIONAL REGULATOR, ICLR FAMILY"/>
    <property type="match status" value="1"/>
</dbReference>
<gene>
    <name evidence="6" type="ORF">DD666_02915</name>
</gene>
<dbReference type="PROSITE" id="PS51078">
    <property type="entry name" value="ICLR_ED"/>
    <property type="match status" value="1"/>
</dbReference>
<evidence type="ECO:0000259" key="5">
    <source>
        <dbReference type="PROSITE" id="PS51078"/>
    </source>
</evidence>
<dbReference type="InterPro" id="IPR050707">
    <property type="entry name" value="HTH_MetabolicPath_Reg"/>
</dbReference>
<accession>A0A356LCS0</accession>
<dbReference type="SUPFAM" id="SSF55781">
    <property type="entry name" value="GAF domain-like"/>
    <property type="match status" value="1"/>
</dbReference>
<evidence type="ECO:0000313" key="6">
    <source>
        <dbReference type="EMBL" id="HBP28351.1"/>
    </source>
</evidence>
<evidence type="ECO:0000256" key="1">
    <source>
        <dbReference type="ARBA" id="ARBA00023015"/>
    </source>
</evidence>
<dbReference type="InterPro" id="IPR036390">
    <property type="entry name" value="WH_DNA-bd_sf"/>
</dbReference>
<dbReference type="Pfam" id="PF09339">
    <property type="entry name" value="HTH_IclR"/>
    <property type="match status" value="1"/>
</dbReference>
<protein>
    <submittedName>
        <fullName evidence="6">IclR family transcriptional regulator</fullName>
    </submittedName>
</protein>
<dbReference type="InterPro" id="IPR036388">
    <property type="entry name" value="WH-like_DNA-bd_sf"/>
</dbReference>
<dbReference type="InterPro" id="IPR005471">
    <property type="entry name" value="Tscrpt_reg_IclR_N"/>
</dbReference>
<evidence type="ECO:0000256" key="2">
    <source>
        <dbReference type="ARBA" id="ARBA00023125"/>
    </source>
</evidence>
<proteinExistence type="predicted"/>
<dbReference type="Pfam" id="PF01614">
    <property type="entry name" value="IclR_C"/>
    <property type="match status" value="1"/>
</dbReference>
<sequence>MTISTFPQDKTGQPVAGTASFSKFMRVLDAIAGNAGPGVTIQDLSVSVGYPKPTLYRIVDALLAEGLIINKGGQLFGLGPRLISLASQALETSDLRKVCREQLMALRDLTSETVHLAVPVNGAMTYIDKLESPQAVRMNSRLGSQVTFYSSSVGKAYLAALKDDAHRRRLVGAITFEKFTDNTLSGPDALYQEIRDIEQQGFSEDREENELDIFCYGCAIVDQHARPVACISISIPLFRIAADRRKTYIEPLMDACKVLSQKLRLLDIDA</sequence>
<dbReference type="SUPFAM" id="SSF46785">
    <property type="entry name" value="Winged helix' DNA-binding domain"/>
    <property type="match status" value="1"/>
</dbReference>
<keyword evidence="3" id="KW-0804">Transcription</keyword>
<dbReference type="InterPro" id="IPR029016">
    <property type="entry name" value="GAF-like_dom_sf"/>
</dbReference>
<dbReference type="GO" id="GO:0045892">
    <property type="term" value="P:negative regulation of DNA-templated transcription"/>
    <property type="evidence" value="ECO:0007669"/>
    <property type="project" value="TreeGrafter"/>
</dbReference>
<dbReference type="PROSITE" id="PS51077">
    <property type="entry name" value="HTH_ICLR"/>
    <property type="match status" value="1"/>
</dbReference>
<dbReference type="InterPro" id="IPR014757">
    <property type="entry name" value="Tscrpt_reg_IclR_C"/>
</dbReference>
<feature type="domain" description="HTH iclR-type" evidence="4">
    <location>
        <begin position="18"/>
        <end position="80"/>
    </location>
</feature>